<evidence type="ECO:0000256" key="3">
    <source>
        <dbReference type="ARBA" id="ARBA00012438"/>
    </source>
</evidence>
<feature type="domain" description="Histidine kinase" evidence="8">
    <location>
        <begin position="253"/>
        <end position="495"/>
    </location>
</feature>
<dbReference type="NCBIfam" id="NF033749">
    <property type="entry name" value="bact_hemeryth"/>
    <property type="match status" value="1"/>
</dbReference>
<dbReference type="SMART" id="SM00388">
    <property type="entry name" value="HisKA"/>
    <property type="match status" value="1"/>
</dbReference>
<dbReference type="InterPro" id="IPR036097">
    <property type="entry name" value="HisK_dim/P_sf"/>
</dbReference>
<evidence type="ECO:0000256" key="5">
    <source>
        <dbReference type="ARBA" id="ARBA00022723"/>
    </source>
</evidence>
<evidence type="ECO:0000313" key="10">
    <source>
        <dbReference type="Proteomes" id="UP000260665"/>
    </source>
</evidence>
<dbReference type="PANTHER" id="PTHR43065:SF50">
    <property type="entry name" value="HISTIDINE KINASE"/>
    <property type="match status" value="1"/>
</dbReference>
<dbReference type="OrthoDB" id="224978at2"/>
<dbReference type="Gene3D" id="1.10.287.130">
    <property type="match status" value="1"/>
</dbReference>
<dbReference type="Pfam" id="PF01814">
    <property type="entry name" value="Hemerythrin"/>
    <property type="match status" value="1"/>
</dbReference>
<keyword evidence="9" id="KW-0418">Kinase</keyword>
<accession>A0A3E1RCY1</accession>
<evidence type="ECO:0000256" key="7">
    <source>
        <dbReference type="SAM" id="Coils"/>
    </source>
</evidence>
<dbReference type="Proteomes" id="UP000260665">
    <property type="component" value="Unassembled WGS sequence"/>
</dbReference>
<evidence type="ECO:0000256" key="6">
    <source>
        <dbReference type="ARBA" id="ARBA00023004"/>
    </source>
</evidence>
<keyword evidence="4" id="KW-0597">Phosphoprotein</keyword>
<comment type="similarity">
    <text evidence="2">Belongs to the hemerythrin family.</text>
</comment>
<name>A0A3E1RCY1_9BURK</name>
<dbReference type="CDD" id="cd00082">
    <property type="entry name" value="HisKA"/>
    <property type="match status" value="1"/>
</dbReference>
<dbReference type="PANTHER" id="PTHR43065">
    <property type="entry name" value="SENSOR HISTIDINE KINASE"/>
    <property type="match status" value="1"/>
</dbReference>
<dbReference type="GO" id="GO:0046872">
    <property type="term" value="F:metal ion binding"/>
    <property type="evidence" value="ECO:0007669"/>
    <property type="project" value="UniProtKB-KW"/>
</dbReference>
<dbReference type="NCBIfam" id="TIGR02481">
    <property type="entry name" value="hemeryth_dom"/>
    <property type="match status" value="1"/>
</dbReference>
<gene>
    <name evidence="9" type="ORF">DIC66_08790</name>
</gene>
<keyword evidence="5" id="KW-0479">Metal-binding</keyword>
<keyword evidence="6" id="KW-0408">Iron</keyword>
<keyword evidence="9" id="KW-0808">Transferase</keyword>
<dbReference type="InterPro" id="IPR003594">
    <property type="entry name" value="HATPase_dom"/>
</dbReference>
<protein>
    <recommendedName>
        <fullName evidence="3">histidine kinase</fullName>
        <ecNumber evidence="3">2.7.13.3</ecNumber>
    </recommendedName>
</protein>
<feature type="coiled-coil region" evidence="7">
    <location>
        <begin position="171"/>
        <end position="237"/>
    </location>
</feature>
<comment type="catalytic activity">
    <reaction evidence="1">
        <text>ATP + protein L-histidine = ADP + protein N-phospho-L-histidine.</text>
        <dbReference type="EC" id="2.7.13.3"/>
    </reaction>
</comment>
<dbReference type="SMART" id="SM00387">
    <property type="entry name" value="HATPase_c"/>
    <property type="match status" value="1"/>
</dbReference>
<dbReference type="AlphaFoldDB" id="A0A3E1RCY1"/>
<proteinExistence type="inferred from homology"/>
<dbReference type="Gene3D" id="3.30.565.10">
    <property type="entry name" value="Histidine kinase-like ATPase, C-terminal domain"/>
    <property type="match status" value="1"/>
</dbReference>
<comment type="caution">
    <text evidence="9">The sequence shown here is derived from an EMBL/GenBank/DDBJ whole genome shotgun (WGS) entry which is preliminary data.</text>
</comment>
<dbReference type="SUPFAM" id="SSF47384">
    <property type="entry name" value="Homodimeric domain of signal transducing histidine kinase"/>
    <property type="match status" value="1"/>
</dbReference>
<dbReference type="Gene3D" id="1.20.120.50">
    <property type="entry name" value="Hemerythrin-like"/>
    <property type="match status" value="1"/>
</dbReference>
<dbReference type="InterPro" id="IPR012827">
    <property type="entry name" value="Hemerythrin_metal-bd"/>
</dbReference>
<dbReference type="InterPro" id="IPR035938">
    <property type="entry name" value="Hemerythrin-like_sf"/>
</dbReference>
<dbReference type="PRINTS" id="PR00344">
    <property type="entry name" value="BCTRLSENSOR"/>
</dbReference>
<sequence length="502" mass="54311">MNLMAWSEHFVSGIDAVDAQHKALVGMINAAAPHLASGGEEAQHAVGPLLDKLVKYAQSHFTFEEELMQAAHVLPVYFEQHLKTHQAFVQEVVQMRAQYEKGESLSGNDLLHFLTSWLTFHILSEDKHMARQVLAIRAGETASQAFASLDTTQGAPQAVYNAALVDLFSLLTARNRTLTEANAQVRDAKRELESANTLLEARVSERTHELADANSALQEERQALVDSIARLKQTQAQLLQSEKMAAVGQLAAGVAHEINNPIGFVNSNLGTLSGYLDHLLALLAVYAEARSSLPAALLARLEALPAYAELAYIREDAPDLLRECREGLARVKRIVNDLRDFSHAGDGGWAAADINSTLESALNVVGNKIRHKATVVKEFALLPLVDCIASQLAQVFVNLLLNAAQAIEDTGTITLRTGGTADAVWIEISDTGVGMSEETQKHVFEPFYTTKPVGQGTGLGLSVSWDIVRRHAGSVELHSTLGQGTRVHITLPVSHAGQTVAA</sequence>
<evidence type="ECO:0000256" key="2">
    <source>
        <dbReference type="ARBA" id="ARBA00010587"/>
    </source>
</evidence>
<dbReference type="InterPro" id="IPR003661">
    <property type="entry name" value="HisK_dim/P_dom"/>
</dbReference>
<dbReference type="PROSITE" id="PS50109">
    <property type="entry name" value="HIS_KIN"/>
    <property type="match status" value="1"/>
</dbReference>
<dbReference type="GO" id="GO:0000155">
    <property type="term" value="F:phosphorelay sensor kinase activity"/>
    <property type="evidence" value="ECO:0007669"/>
    <property type="project" value="InterPro"/>
</dbReference>
<dbReference type="SUPFAM" id="SSF47188">
    <property type="entry name" value="Hemerythrin-like"/>
    <property type="match status" value="1"/>
</dbReference>
<dbReference type="InterPro" id="IPR005467">
    <property type="entry name" value="His_kinase_dom"/>
</dbReference>
<evidence type="ECO:0000256" key="1">
    <source>
        <dbReference type="ARBA" id="ARBA00000085"/>
    </source>
</evidence>
<keyword evidence="7" id="KW-0175">Coiled coil</keyword>
<keyword evidence="10" id="KW-1185">Reference proteome</keyword>
<organism evidence="9 10">
    <name type="scientific">Rhodoferax lacus</name>
    <dbReference type="NCBI Taxonomy" id="2184758"/>
    <lineage>
        <taxon>Bacteria</taxon>
        <taxon>Pseudomonadati</taxon>
        <taxon>Pseudomonadota</taxon>
        <taxon>Betaproteobacteria</taxon>
        <taxon>Burkholderiales</taxon>
        <taxon>Comamonadaceae</taxon>
        <taxon>Rhodoferax</taxon>
    </lineage>
</organism>
<dbReference type="Pfam" id="PF02518">
    <property type="entry name" value="HATPase_c"/>
    <property type="match status" value="1"/>
</dbReference>
<dbReference type="EMBL" id="QFZK01000004">
    <property type="protein sequence ID" value="RFO97224.1"/>
    <property type="molecule type" value="Genomic_DNA"/>
</dbReference>
<dbReference type="RefSeq" id="WP_117176198.1">
    <property type="nucleotide sequence ID" value="NZ_QFZK01000004.1"/>
</dbReference>
<evidence type="ECO:0000313" key="9">
    <source>
        <dbReference type="EMBL" id="RFO97224.1"/>
    </source>
</evidence>
<reference evidence="9 10" key="1">
    <citation type="submission" date="2018-05" db="EMBL/GenBank/DDBJ databases">
        <title>Rhodoferax soyangensis sp.nov., isolated from an oligotrophic freshwater lake.</title>
        <authorList>
            <person name="Park M."/>
        </authorList>
    </citation>
    <scope>NUCLEOTIDE SEQUENCE [LARGE SCALE GENOMIC DNA]</scope>
    <source>
        <strain evidence="9 10">IMCC26218</strain>
    </source>
</reference>
<dbReference type="InterPro" id="IPR004358">
    <property type="entry name" value="Sig_transdc_His_kin-like_C"/>
</dbReference>
<dbReference type="InterPro" id="IPR036890">
    <property type="entry name" value="HATPase_C_sf"/>
</dbReference>
<dbReference type="CDD" id="cd12107">
    <property type="entry name" value="Hemerythrin"/>
    <property type="match status" value="1"/>
</dbReference>
<dbReference type="EC" id="2.7.13.3" evidence="3"/>
<dbReference type="InterPro" id="IPR012312">
    <property type="entry name" value="Hemerythrin-like"/>
</dbReference>
<dbReference type="SUPFAM" id="SSF55874">
    <property type="entry name" value="ATPase domain of HSP90 chaperone/DNA topoisomerase II/histidine kinase"/>
    <property type="match status" value="1"/>
</dbReference>
<evidence type="ECO:0000259" key="8">
    <source>
        <dbReference type="PROSITE" id="PS50109"/>
    </source>
</evidence>
<evidence type="ECO:0000256" key="4">
    <source>
        <dbReference type="ARBA" id="ARBA00022553"/>
    </source>
</evidence>